<proteinExistence type="predicted"/>
<evidence type="ECO:0000256" key="1">
    <source>
        <dbReference type="SAM" id="MobiDB-lite"/>
    </source>
</evidence>
<evidence type="ECO:0000313" key="3">
    <source>
        <dbReference type="Proteomes" id="UP000016930"/>
    </source>
</evidence>
<protein>
    <submittedName>
        <fullName evidence="2">Uncharacterized protein</fullName>
    </submittedName>
</protein>
<feature type="compositionally biased region" description="Basic and acidic residues" evidence="1">
    <location>
        <begin position="29"/>
        <end position="55"/>
    </location>
</feature>
<feature type="region of interest" description="Disordered" evidence="1">
    <location>
        <begin position="1"/>
        <end position="64"/>
    </location>
</feature>
<dbReference type="OrthoDB" id="2986010at2759"/>
<name>M2QNL5_CERS8</name>
<gene>
    <name evidence="2" type="ORF">CERSUDRAFT_117846</name>
</gene>
<reference evidence="2 3" key="1">
    <citation type="journal article" date="2012" name="Proc. Natl. Acad. Sci. U.S.A.">
        <title>Comparative genomics of Ceriporiopsis subvermispora and Phanerochaete chrysosporium provide insight into selective ligninolysis.</title>
        <authorList>
            <person name="Fernandez-Fueyo E."/>
            <person name="Ruiz-Duenas F.J."/>
            <person name="Ferreira P."/>
            <person name="Floudas D."/>
            <person name="Hibbett D.S."/>
            <person name="Canessa P."/>
            <person name="Larrondo L.F."/>
            <person name="James T.Y."/>
            <person name="Seelenfreund D."/>
            <person name="Lobos S."/>
            <person name="Polanco R."/>
            <person name="Tello M."/>
            <person name="Honda Y."/>
            <person name="Watanabe T."/>
            <person name="Watanabe T."/>
            <person name="Ryu J.S."/>
            <person name="Kubicek C.P."/>
            <person name="Schmoll M."/>
            <person name="Gaskell J."/>
            <person name="Hammel K.E."/>
            <person name="St John F.J."/>
            <person name="Vanden Wymelenberg A."/>
            <person name="Sabat G."/>
            <person name="Splinter BonDurant S."/>
            <person name="Syed K."/>
            <person name="Yadav J.S."/>
            <person name="Doddapaneni H."/>
            <person name="Subramanian V."/>
            <person name="Lavin J.L."/>
            <person name="Oguiza J.A."/>
            <person name="Perez G."/>
            <person name="Pisabarro A.G."/>
            <person name="Ramirez L."/>
            <person name="Santoyo F."/>
            <person name="Master E."/>
            <person name="Coutinho P.M."/>
            <person name="Henrissat B."/>
            <person name="Lombard V."/>
            <person name="Magnuson J.K."/>
            <person name="Kuees U."/>
            <person name="Hori C."/>
            <person name="Igarashi K."/>
            <person name="Samejima M."/>
            <person name="Held B.W."/>
            <person name="Barry K.W."/>
            <person name="LaButti K.M."/>
            <person name="Lapidus A."/>
            <person name="Lindquist E.A."/>
            <person name="Lucas S.M."/>
            <person name="Riley R."/>
            <person name="Salamov A.A."/>
            <person name="Hoffmeister D."/>
            <person name="Schwenk D."/>
            <person name="Hadar Y."/>
            <person name="Yarden O."/>
            <person name="de Vries R.P."/>
            <person name="Wiebenga A."/>
            <person name="Stenlid J."/>
            <person name="Eastwood D."/>
            <person name="Grigoriev I.V."/>
            <person name="Berka R.M."/>
            <person name="Blanchette R.A."/>
            <person name="Kersten P."/>
            <person name="Martinez A.T."/>
            <person name="Vicuna R."/>
            <person name="Cullen D."/>
        </authorList>
    </citation>
    <scope>NUCLEOTIDE SEQUENCE [LARGE SCALE GENOMIC DNA]</scope>
    <source>
        <strain evidence="2 3">B</strain>
    </source>
</reference>
<keyword evidence="3" id="KW-1185">Reference proteome</keyword>
<dbReference type="HOGENOM" id="CLU_1481800_0_0_1"/>
<accession>M2QNL5</accession>
<organism evidence="2 3">
    <name type="scientific">Ceriporiopsis subvermispora (strain B)</name>
    <name type="common">White-rot fungus</name>
    <name type="synonym">Gelatoporia subvermispora</name>
    <dbReference type="NCBI Taxonomy" id="914234"/>
    <lineage>
        <taxon>Eukaryota</taxon>
        <taxon>Fungi</taxon>
        <taxon>Dikarya</taxon>
        <taxon>Basidiomycota</taxon>
        <taxon>Agaricomycotina</taxon>
        <taxon>Agaricomycetes</taxon>
        <taxon>Polyporales</taxon>
        <taxon>Gelatoporiaceae</taxon>
        <taxon>Gelatoporia</taxon>
    </lineage>
</organism>
<feature type="compositionally biased region" description="Polar residues" evidence="1">
    <location>
        <begin position="1"/>
        <end position="19"/>
    </location>
</feature>
<dbReference type="AlphaFoldDB" id="M2QNL5"/>
<dbReference type="Proteomes" id="UP000016930">
    <property type="component" value="Unassembled WGS sequence"/>
</dbReference>
<sequence length="182" mass="20394">MSRTPTATDADESNTSPNLKSHVMTAEGKPQDGEKFEEETNVKHDHESVTSRSDDISVGSTFAPDRNISGSRNVRRVAWPVPQVIVRYGNLEQAWGREGLKQLGLQETHRMMCEAFITGAVAGNVRKRRKAHEESPLRRAVFLMGVFHATCGGRDEKPVQLQAVGWREMIDNVEEIILMHKS</sequence>
<dbReference type="EMBL" id="KB445805">
    <property type="protein sequence ID" value="EMD33750.1"/>
    <property type="molecule type" value="Genomic_DNA"/>
</dbReference>
<evidence type="ECO:0000313" key="2">
    <source>
        <dbReference type="EMBL" id="EMD33750.1"/>
    </source>
</evidence>